<sequence length="62" mass="6504">MPEGEDVSTQDENSNSSLASSILSSSGGNTNNQNNTNFNPHAVTRFEAEGSSSLQQQLSLSS</sequence>
<dbReference type="Proteomes" id="UP000054359">
    <property type="component" value="Unassembled WGS sequence"/>
</dbReference>
<feature type="non-terminal residue" evidence="2">
    <location>
        <position position="62"/>
    </location>
</feature>
<dbReference type="EMBL" id="KK114877">
    <property type="protein sequence ID" value="KFM63579.1"/>
    <property type="molecule type" value="Genomic_DNA"/>
</dbReference>
<accession>A0A087TEP0</accession>
<evidence type="ECO:0000313" key="2">
    <source>
        <dbReference type="EMBL" id="KFM63579.1"/>
    </source>
</evidence>
<feature type="region of interest" description="Disordered" evidence="1">
    <location>
        <begin position="1"/>
        <end position="43"/>
    </location>
</feature>
<proteinExistence type="predicted"/>
<gene>
    <name evidence="2" type="ORF">X975_20788</name>
</gene>
<keyword evidence="3" id="KW-1185">Reference proteome</keyword>
<organism evidence="2 3">
    <name type="scientific">Stegodyphus mimosarum</name>
    <name type="common">African social velvet spider</name>
    <dbReference type="NCBI Taxonomy" id="407821"/>
    <lineage>
        <taxon>Eukaryota</taxon>
        <taxon>Metazoa</taxon>
        <taxon>Ecdysozoa</taxon>
        <taxon>Arthropoda</taxon>
        <taxon>Chelicerata</taxon>
        <taxon>Arachnida</taxon>
        <taxon>Araneae</taxon>
        <taxon>Araneomorphae</taxon>
        <taxon>Entelegynae</taxon>
        <taxon>Eresoidea</taxon>
        <taxon>Eresidae</taxon>
        <taxon>Stegodyphus</taxon>
    </lineage>
</organism>
<dbReference type="AlphaFoldDB" id="A0A087TEP0"/>
<protein>
    <submittedName>
        <fullName evidence="2">Uncharacterized protein</fullName>
    </submittedName>
</protein>
<feature type="compositionally biased region" description="Low complexity" evidence="1">
    <location>
        <begin position="13"/>
        <end position="39"/>
    </location>
</feature>
<evidence type="ECO:0000256" key="1">
    <source>
        <dbReference type="SAM" id="MobiDB-lite"/>
    </source>
</evidence>
<name>A0A087TEP0_STEMI</name>
<reference evidence="2 3" key="1">
    <citation type="submission" date="2013-11" db="EMBL/GenBank/DDBJ databases">
        <title>Genome sequencing of Stegodyphus mimosarum.</title>
        <authorList>
            <person name="Bechsgaard J."/>
        </authorList>
    </citation>
    <scope>NUCLEOTIDE SEQUENCE [LARGE SCALE GENOMIC DNA]</scope>
</reference>
<evidence type="ECO:0000313" key="3">
    <source>
        <dbReference type="Proteomes" id="UP000054359"/>
    </source>
</evidence>